<dbReference type="GO" id="GO:0005125">
    <property type="term" value="F:cytokine activity"/>
    <property type="evidence" value="ECO:0007669"/>
    <property type="project" value="InterPro"/>
</dbReference>
<dbReference type="InterPro" id="IPR000975">
    <property type="entry name" value="IL-1_fam"/>
</dbReference>
<dbReference type="Proteomes" id="UP000824782">
    <property type="component" value="Unassembled WGS sequence"/>
</dbReference>
<dbReference type="AlphaFoldDB" id="A0AAV7B9M1"/>
<organism evidence="4 5">
    <name type="scientific">Engystomops pustulosus</name>
    <name type="common">Tungara frog</name>
    <name type="synonym">Physalaemus pustulosus</name>
    <dbReference type="NCBI Taxonomy" id="76066"/>
    <lineage>
        <taxon>Eukaryota</taxon>
        <taxon>Metazoa</taxon>
        <taxon>Chordata</taxon>
        <taxon>Craniata</taxon>
        <taxon>Vertebrata</taxon>
        <taxon>Euteleostomi</taxon>
        <taxon>Amphibia</taxon>
        <taxon>Batrachia</taxon>
        <taxon>Anura</taxon>
        <taxon>Neobatrachia</taxon>
        <taxon>Hyloidea</taxon>
        <taxon>Leptodactylidae</taxon>
        <taxon>Leiuperinae</taxon>
        <taxon>Engystomops</taxon>
    </lineage>
</organism>
<evidence type="ECO:0008006" key="6">
    <source>
        <dbReference type="Google" id="ProtNLM"/>
    </source>
</evidence>
<dbReference type="EMBL" id="WNYA01000006">
    <property type="protein sequence ID" value="KAG8569268.1"/>
    <property type="molecule type" value="Genomic_DNA"/>
</dbReference>
<gene>
    <name evidence="4" type="ORF">GDO81_014330</name>
</gene>
<dbReference type="Pfam" id="PF00340">
    <property type="entry name" value="IL1"/>
    <property type="match status" value="1"/>
</dbReference>
<evidence type="ECO:0000256" key="2">
    <source>
        <dbReference type="ARBA" id="ARBA00010448"/>
    </source>
</evidence>
<dbReference type="SUPFAM" id="SSF50353">
    <property type="entry name" value="Cytokine"/>
    <property type="match status" value="1"/>
</dbReference>
<protein>
    <recommendedName>
        <fullName evidence="6">Interleukin-18</fullName>
    </recommendedName>
</protein>
<evidence type="ECO:0000313" key="4">
    <source>
        <dbReference type="EMBL" id="KAG8569268.1"/>
    </source>
</evidence>
<dbReference type="GO" id="GO:0005615">
    <property type="term" value="C:extracellular space"/>
    <property type="evidence" value="ECO:0007669"/>
    <property type="project" value="InterPro"/>
</dbReference>
<dbReference type="CDD" id="cd23298">
    <property type="entry name" value="beta-trefoil_IL18"/>
    <property type="match status" value="1"/>
</dbReference>
<accession>A0AAV7B9M1</accession>
<reference evidence="4" key="1">
    <citation type="thesis" date="2020" institute="ProQuest LLC" country="789 East Eisenhower Parkway, Ann Arbor, MI, USA">
        <title>Comparative Genomics and Chromosome Evolution.</title>
        <authorList>
            <person name="Mudd A.B."/>
        </authorList>
    </citation>
    <scope>NUCLEOTIDE SEQUENCE</scope>
    <source>
        <strain evidence="4">237g6f4</strain>
        <tissue evidence="4">Blood</tissue>
    </source>
</reference>
<comment type="similarity">
    <text evidence="2">Belongs to the IL-1 family.</text>
</comment>
<proteinExistence type="inferred from homology"/>
<dbReference type="InterPro" id="IPR008996">
    <property type="entry name" value="IL1/FGF"/>
</dbReference>
<name>A0AAV7B9M1_ENGPU</name>
<evidence type="ECO:0000256" key="3">
    <source>
        <dbReference type="ARBA" id="ARBA00022525"/>
    </source>
</evidence>
<keyword evidence="5" id="KW-1185">Reference proteome</keyword>
<evidence type="ECO:0000256" key="1">
    <source>
        <dbReference type="ARBA" id="ARBA00004613"/>
    </source>
</evidence>
<dbReference type="GO" id="GO:0006954">
    <property type="term" value="P:inflammatory response"/>
    <property type="evidence" value="ECO:0007669"/>
    <property type="project" value="InterPro"/>
</dbReference>
<dbReference type="Gene3D" id="2.80.10.50">
    <property type="match status" value="1"/>
</dbReference>
<evidence type="ECO:0000313" key="5">
    <source>
        <dbReference type="Proteomes" id="UP000824782"/>
    </source>
</evidence>
<dbReference type="EMBL" id="WNYA01000006">
    <property type="protein sequence ID" value="KAG8569269.1"/>
    <property type="molecule type" value="Genomic_DNA"/>
</dbReference>
<comment type="caution">
    <text evidence="4">The sequence shown here is derived from an EMBL/GenBank/DDBJ whole genome shotgun (WGS) entry which is preliminary data.</text>
</comment>
<sequence>MTAADIDFDVLKVDEGILVFEDNPEIVDDSWKKSDRMITGILENIFKLWLKVHPDDPDGAVFTNPAPDCTKFNLLLYRTNSISEGLSIAFTVKYENETYYMCCTEDMKLYFKKGECPSLIKGDHSDIIFFQKQFSAGDSSFRFQSSLNTDYYLAVSDKSGKPKLVLQKYNGFSEMERFNVV</sequence>
<keyword evidence="3" id="KW-0964">Secreted</keyword>
<comment type="subcellular location">
    <subcellularLocation>
        <location evidence="1">Secreted</location>
    </subcellularLocation>
</comment>
<dbReference type="GO" id="GO:0006955">
    <property type="term" value="P:immune response"/>
    <property type="evidence" value="ECO:0007669"/>
    <property type="project" value="InterPro"/>
</dbReference>